<keyword evidence="2" id="KW-1185">Reference proteome</keyword>
<dbReference type="RefSeq" id="WP_126981877.1">
    <property type="nucleotide sequence ID" value="NZ_RZHD01000006.1"/>
</dbReference>
<dbReference type="PANTHER" id="PTHR48098:SF3">
    <property type="entry name" value="IRON(III) ENTEROBACTIN ESTERASE"/>
    <property type="match status" value="1"/>
</dbReference>
<accession>A0A433LAQ0</accession>
<reference evidence="1 2" key="1">
    <citation type="submission" date="2018-12" db="EMBL/GenBank/DDBJ databases">
        <title>three novel Halomonas strain isolated from plants.</title>
        <authorList>
            <person name="Sun C."/>
        </authorList>
    </citation>
    <scope>NUCLEOTIDE SEQUENCE [LARGE SCALE GENOMIC DNA]</scope>
    <source>
        <strain evidence="1 2">RC</strain>
    </source>
</reference>
<dbReference type="OrthoDB" id="9775130at2"/>
<gene>
    <name evidence="1" type="ORF">ELY37_13785</name>
</gene>
<comment type="caution">
    <text evidence="1">The sequence shown here is derived from an EMBL/GenBank/DDBJ whole genome shotgun (WGS) entry which is preliminary data.</text>
</comment>
<dbReference type="SUPFAM" id="SSF53474">
    <property type="entry name" value="alpha/beta-Hydrolases"/>
    <property type="match status" value="1"/>
</dbReference>
<dbReference type="EMBL" id="RZHD01000006">
    <property type="protein sequence ID" value="RUR45127.1"/>
    <property type="molecule type" value="Genomic_DNA"/>
</dbReference>
<protein>
    <submittedName>
        <fullName evidence="1">Esterase family protein</fullName>
    </submittedName>
</protein>
<dbReference type="InterPro" id="IPR050583">
    <property type="entry name" value="Mycobacterial_A85_antigen"/>
</dbReference>
<evidence type="ECO:0000313" key="2">
    <source>
        <dbReference type="Proteomes" id="UP000286912"/>
    </source>
</evidence>
<sequence length="311" mass="34607">MNQKIASIKKDSFYVPNGIASTVIPNFVCPPTLPKKDHEAYRVALKGDEPYRLGEDSIPRTGVPKGTLTKGHHVSKVVYPEVGRDYWLYVPAQYSPNQPANLIVFQDGGFYLGPEMQANIVLDNLIHSAEIPPTIALFVQPGDKGPGIPILGGSDNRSIEYDSISEDYARYLSEELLAEIQKSYALIKDPKRRAAVGISSGGIAAFTLAWMRPDLFGGVISHCGSFMDIRGGHEYPFLIRKNEKKAIKVFLQTGQKDINGIFGDIRLANKAMAAALDYREYDFRFEFGEGGHNLMHGGEIFPDTLRWLWLK</sequence>
<organism evidence="1 2">
    <name type="scientific">Vreelandella populi</name>
    <dbReference type="NCBI Taxonomy" id="2498858"/>
    <lineage>
        <taxon>Bacteria</taxon>
        <taxon>Pseudomonadati</taxon>
        <taxon>Pseudomonadota</taxon>
        <taxon>Gammaproteobacteria</taxon>
        <taxon>Oceanospirillales</taxon>
        <taxon>Halomonadaceae</taxon>
        <taxon>Vreelandella</taxon>
    </lineage>
</organism>
<dbReference type="InterPro" id="IPR000801">
    <property type="entry name" value="Esterase-like"/>
</dbReference>
<dbReference type="PANTHER" id="PTHR48098">
    <property type="entry name" value="ENTEROCHELIN ESTERASE-RELATED"/>
    <property type="match status" value="1"/>
</dbReference>
<proteinExistence type="predicted"/>
<name>A0A433LAQ0_9GAMM</name>
<dbReference type="AlphaFoldDB" id="A0A433LAQ0"/>
<dbReference type="Proteomes" id="UP000286912">
    <property type="component" value="Unassembled WGS sequence"/>
</dbReference>
<evidence type="ECO:0000313" key="1">
    <source>
        <dbReference type="EMBL" id="RUR45127.1"/>
    </source>
</evidence>
<dbReference type="Gene3D" id="3.40.50.1820">
    <property type="entry name" value="alpha/beta hydrolase"/>
    <property type="match status" value="1"/>
</dbReference>
<dbReference type="InterPro" id="IPR029058">
    <property type="entry name" value="AB_hydrolase_fold"/>
</dbReference>
<dbReference type="Pfam" id="PF00756">
    <property type="entry name" value="Esterase"/>
    <property type="match status" value="1"/>
</dbReference>